<dbReference type="SUPFAM" id="SSF52151">
    <property type="entry name" value="FabD/lysophospholipase-like"/>
    <property type="match status" value="1"/>
</dbReference>
<protein>
    <submittedName>
        <fullName evidence="11">Type I polyketide synthase</fullName>
    </submittedName>
</protein>
<keyword evidence="2" id="KW-0596">Phosphopantetheine</keyword>
<dbReference type="InterPro" id="IPR042104">
    <property type="entry name" value="PKS_dehydratase_sf"/>
</dbReference>
<comment type="caution">
    <text evidence="11">The sequence shown here is derived from an EMBL/GenBank/DDBJ whole genome shotgun (WGS) entry which is preliminary data.</text>
</comment>
<feature type="domain" description="Ketosynthase family 3 (KS3)" evidence="9">
    <location>
        <begin position="56"/>
        <end position="480"/>
    </location>
</feature>
<dbReference type="InterPro" id="IPR049551">
    <property type="entry name" value="PKS_DH_C"/>
</dbReference>
<dbReference type="InterPro" id="IPR016035">
    <property type="entry name" value="Acyl_Trfase/lysoPLipase"/>
</dbReference>
<dbReference type="InterPro" id="IPR001227">
    <property type="entry name" value="Ac_transferase_dom_sf"/>
</dbReference>
<dbReference type="InterPro" id="IPR050091">
    <property type="entry name" value="PKS_NRPS_Biosynth_Enz"/>
</dbReference>
<dbReference type="Pfam" id="PF02801">
    <property type="entry name" value="Ketoacyl-synt_C"/>
    <property type="match status" value="1"/>
</dbReference>
<feature type="region of interest" description="N-terminal hotdog fold" evidence="6">
    <location>
        <begin position="949"/>
        <end position="1069"/>
    </location>
</feature>
<dbReference type="Pfam" id="PF00698">
    <property type="entry name" value="Acyl_transf_1"/>
    <property type="match status" value="1"/>
</dbReference>
<dbReference type="InterPro" id="IPR036291">
    <property type="entry name" value="NAD(P)-bd_dom_sf"/>
</dbReference>
<dbReference type="InterPro" id="IPR006162">
    <property type="entry name" value="Ppantetheine_attach_site"/>
</dbReference>
<feature type="active site" description="Proton donor; for dehydratase activity" evidence="6">
    <location>
        <position position="1140"/>
    </location>
</feature>
<keyword evidence="5" id="KW-0045">Antibiotic biosynthesis</keyword>
<dbReference type="SMART" id="SM00825">
    <property type="entry name" value="PKS_KS"/>
    <property type="match status" value="1"/>
</dbReference>
<dbReference type="InterPro" id="IPR009081">
    <property type="entry name" value="PP-bd_ACP"/>
</dbReference>
<evidence type="ECO:0000256" key="3">
    <source>
        <dbReference type="ARBA" id="ARBA00022553"/>
    </source>
</evidence>
<evidence type="ECO:0000313" key="11">
    <source>
        <dbReference type="EMBL" id="MER6908732.1"/>
    </source>
</evidence>
<dbReference type="SUPFAM" id="SSF47336">
    <property type="entry name" value="ACP-like"/>
    <property type="match status" value="1"/>
</dbReference>
<dbReference type="PROSITE" id="PS52019">
    <property type="entry name" value="PKS_MFAS_DH"/>
    <property type="match status" value="1"/>
</dbReference>
<dbReference type="CDD" id="cd08955">
    <property type="entry name" value="KR_2_FAS_SDR_x"/>
    <property type="match status" value="1"/>
</dbReference>
<dbReference type="SMART" id="SM00822">
    <property type="entry name" value="PKS_KR"/>
    <property type="match status" value="1"/>
</dbReference>
<dbReference type="InterPro" id="IPR057326">
    <property type="entry name" value="KR_dom"/>
</dbReference>
<dbReference type="Pfam" id="PF08659">
    <property type="entry name" value="KR"/>
    <property type="match status" value="1"/>
</dbReference>
<dbReference type="Pfam" id="PF00550">
    <property type="entry name" value="PP-binding"/>
    <property type="match status" value="1"/>
</dbReference>
<dbReference type="InterPro" id="IPR020806">
    <property type="entry name" value="PKS_PP-bd"/>
</dbReference>
<dbReference type="InterPro" id="IPR016036">
    <property type="entry name" value="Malonyl_transacylase_ACP-bd"/>
</dbReference>
<comment type="pathway">
    <text evidence="1">Antibiotic biosynthesis.</text>
</comment>
<dbReference type="InterPro" id="IPR014043">
    <property type="entry name" value="Acyl_transferase_dom"/>
</dbReference>
<dbReference type="Pfam" id="PF21089">
    <property type="entry name" value="PKS_DH_N"/>
    <property type="match status" value="1"/>
</dbReference>
<keyword evidence="3" id="KW-0597">Phosphoprotein</keyword>
<feature type="domain" description="PKS/mFAS DH" evidence="10">
    <location>
        <begin position="949"/>
        <end position="1221"/>
    </location>
</feature>
<evidence type="ECO:0000256" key="1">
    <source>
        <dbReference type="ARBA" id="ARBA00004792"/>
    </source>
</evidence>
<organism evidence="11 12">
    <name type="scientific">Streptomyces flaveolus</name>
    <dbReference type="NCBI Taxonomy" id="67297"/>
    <lineage>
        <taxon>Bacteria</taxon>
        <taxon>Bacillati</taxon>
        <taxon>Actinomycetota</taxon>
        <taxon>Actinomycetes</taxon>
        <taxon>Kitasatosporales</taxon>
        <taxon>Streptomycetaceae</taxon>
        <taxon>Streptomyces</taxon>
    </lineage>
</organism>
<gene>
    <name evidence="11" type="ORF">ABT322_34395</name>
</gene>
<evidence type="ECO:0000256" key="7">
    <source>
        <dbReference type="SAM" id="MobiDB-lite"/>
    </source>
</evidence>
<dbReference type="InterPro" id="IPR049900">
    <property type="entry name" value="PKS_mFAS_DH"/>
</dbReference>
<dbReference type="InterPro" id="IPR014030">
    <property type="entry name" value="Ketoacyl_synth_N"/>
</dbReference>
<evidence type="ECO:0000313" key="12">
    <source>
        <dbReference type="Proteomes" id="UP001490330"/>
    </source>
</evidence>
<dbReference type="EMBL" id="JBEPCV010000050">
    <property type="protein sequence ID" value="MER6908732.1"/>
    <property type="molecule type" value="Genomic_DNA"/>
</dbReference>
<dbReference type="InterPro" id="IPR020841">
    <property type="entry name" value="PKS_Beta-ketoAc_synthase_dom"/>
</dbReference>
<dbReference type="CDD" id="cd00833">
    <property type="entry name" value="PKS"/>
    <property type="match status" value="1"/>
</dbReference>
<evidence type="ECO:0000259" key="8">
    <source>
        <dbReference type="PROSITE" id="PS50075"/>
    </source>
</evidence>
<keyword evidence="12" id="KW-1185">Reference proteome</keyword>
<dbReference type="Gene3D" id="3.30.70.3290">
    <property type="match status" value="1"/>
</dbReference>
<evidence type="ECO:0000256" key="6">
    <source>
        <dbReference type="PROSITE-ProRule" id="PRU01363"/>
    </source>
</evidence>
<dbReference type="PANTHER" id="PTHR43775:SF37">
    <property type="entry name" value="SI:DKEY-61P9.11"/>
    <property type="match status" value="1"/>
</dbReference>
<dbReference type="InterPro" id="IPR036736">
    <property type="entry name" value="ACP-like_sf"/>
</dbReference>
<evidence type="ECO:0000256" key="5">
    <source>
        <dbReference type="ARBA" id="ARBA00023194"/>
    </source>
</evidence>
<dbReference type="Gene3D" id="3.40.366.10">
    <property type="entry name" value="Malonyl-Coenzyme A Acyl Carrier Protein, domain 2"/>
    <property type="match status" value="1"/>
</dbReference>
<dbReference type="PROSITE" id="PS00012">
    <property type="entry name" value="PHOSPHOPANTETHEINE"/>
    <property type="match status" value="1"/>
</dbReference>
<dbReference type="PANTHER" id="PTHR43775">
    <property type="entry name" value="FATTY ACID SYNTHASE"/>
    <property type="match status" value="1"/>
</dbReference>
<dbReference type="InterPro" id="IPR013968">
    <property type="entry name" value="PKS_KR"/>
</dbReference>
<reference evidence="11 12" key="1">
    <citation type="submission" date="2024-06" db="EMBL/GenBank/DDBJ databases">
        <title>The Natural Products Discovery Center: Release of the First 8490 Sequenced Strains for Exploring Actinobacteria Biosynthetic Diversity.</title>
        <authorList>
            <person name="Kalkreuter E."/>
            <person name="Kautsar S.A."/>
            <person name="Yang D."/>
            <person name="Bader C.D."/>
            <person name="Teijaro C.N."/>
            <person name="Fluegel L."/>
            <person name="Davis C.M."/>
            <person name="Simpson J.R."/>
            <person name="Lauterbach L."/>
            <person name="Steele A.D."/>
            <person name="Gui C."/>
            <person name="Meng S."/>
            <person name="Li G."/>
            <person name="Viehrig K."/>
            <person name="Ye F."/>
            <person name="Su P."/>
            <person name="Kiefer A.F."/>
            <person name="Nichols A."/>
            <person name="Cepeda A.J."/>
            <person name="Yan W."/>
            <person name="Fan B."/>
            <person name="Jiang Y."/>
            <person name="Adhikari A."/>
            <person name="Zheng C.-J."/>
            <person name="Schuster L."/>
            <person name="Cowan T.M."/>
            <person name="Smanski M.J."/>
            <person name="Chevrette M.G."/>
            <person name="De Carvalho L.P.S."/>
            <person name="Shen B."/>
        </authorList>
    </citation>
    <scope>NUCLEOTIDE SEQUENCE [LARGE SCALE GENOMIC DNA]</scope>
    <source>
        <strain evidence="11 12">NPDC000632</strain>
    </source>
</reference>
<accession>A0ABV1VQF6</accession>
<evidence type="ECO:0000259" key="9">
    <source>
        <dbReference type="PROSITE" id="PS52004"/>
    </source>
</evidence>
<feature type="region of interest" description="C-terminal hotdog fold" evidence="6">
    <location>
        <begin position="1083"/>
        <end position="1221"/>
    </location>
</feature>
<evidence type="ECO:0000256" key="4">
    <source>
        <dbReference type="ARBA" id="ARBA00022679"/>
    </source>
</evidence>
<dbReference type="SUPFAM" id="SSF53901">
    <property type="entry name" value="Thiolase-like"/>
    <property type="match status" value="1"/>
</dbReference>
<evidence type="ECO:0000256" key="2">
    <source>
        <dbReference type="ARBA" id="ARBA00022450"/>
    </source>
</evidence>
<dbReference type="Gene3D" id="3.40.50.720">
    <property type="entry name" value="NAD(P)-binding Rossmann-like Domain"/>
    <property type="match status" value="1"/>
</dbReference>
<dbReference type="Pfam" id="PF00109">
    <property type="entry name" value="ketoacyl-synt"/>
    <property type="match status" value="1"/>
</dbReference>
<dbReference type="Gene3D" id="3.10.129.110">
    <property type="entry name" value="Polyketide synthase dehydratase"/>
    <property type="match status" value="1"/>
</dbReference>
<dbReference type="InterPro" id="IPR032821">
    <property type="entry name" value="PKS_assoc"/>
</dbReference>
<dbReference type="Pfam" id="PF14765">
    <property type="entry name" value="PS-DH"/>
    <property type="match status" value="1"/>
</dbReference>
<sequence>MGTAHPRVGSSRAEGAGQSAFADTAAGRGDRRPRFVSCPFGELNRSEDLTEYAAPDEAIAIIGMSCRYAPDLDSPDKFWDFLVNGRSTVGDMPDKRWEPYASGSPQATAAMRDTVRRGAFLDDIEGFDAEFFGISPREADFLDPQQRFMLELAWEALADAGVPPLTLRNTDTGVYAAANSNDYGRRLLEDIPRTGAYAVNGTTLYGIANRVSYFLDLHGPSMAVDTACAGALTALHLARQSLLTGETPLAIVGGLNIMSTPSLNVALNDAGAMSPDGRSKAFDEDADGYGRGEGAGVLVLKRLSDARRDNDPVHAVIRGSGVFQDGRSDGMMAPDGDAQEHMLRQAYHRAGVDPATVDYVEAHGTGTPTGDREEITALAKVFGAGRSPHAPCLIGSVKPNVGHVEGGSGITGVIKTVLALRNELIPPTLHDRPRTDVDWDAWGVRLVGQVQEWPSCGRPRRAGVSSYGVGGTISHVILEESPVPAATSSADASTGVRTPALFPLSAASEAGLRALAGEAAGWVASRPDTPLPSVGHTLTQRRSHLAQRAAVVADSAEQLVDRLREVAEGRNGPGIVSARTSAGRADDAVWVFSGHGAQWSGMGRRLLASEPVFAATLDALDEVFREELGWTPREAVTEGGPWTAAHVQALTFAVQIGLADVWRSKGLRPGAVIGHSVGEIAAAVVAGSLDRDEAARFACRRAAALQRLDGRGAMVMVGLPFEEAALRLGDRRDVEAAISAGPHSTVLSGDRSAVLRVAEEWQASEVWTRTVDSDIAFHSVHVDEVTGDIESAARLLTPRPPTVPLYTTALSDPRSRAPRDSGYWAANLRKPVRFTEAVRAAAEDGHRLFLEVSSHPVVAHSVSETLLDLGIEDAAVAGTLRRDTDEVESLLENLAELHCHGVAVDWARHHTDGELVGLPAAVWQHRPYWIFPETTADAGLGRGHDPASHSLLGGRMTVSGSPTRQVWQTRLDMDSRPYPQSHGLVGVEVTPAASIINTFAAAVEEDGPSALTDIVLRTPLAVEPPRVVQVVREGRSLSLATRVAEDADADGSEWITHTTAAVTPGVRPAGGRLDTEAIRSRLPEGSLTRADEMFERMGVEGYAFPWDLEELRHDDHEQLAVLQIEPSPAQRATSWAHVIDGALTISAMVVSPGDATVLWMSRSIDQVTWSGEPPARLTVHSTRSLRSPHDTVDVRVADERGDVVCEVVGLRFAAVEHIGAAVLPSELVHEIVWRPWDPEDHEGAEDAPVEQVILVGDPEATVPLAEQLESAGMTCVQVGDSPETGLRPDLFARPGAVVVAPALAGSDTAPEEEAERVSWLLVRTVQRVAEIRADVTGDAPAQRVWCVTSDVRRARDERSVAHGPLWGLARIVAGDHPELWGGAVDIGPSADGIGARLVALLDGAAGTEDVISLTGEGAEVARLSRIDRSADGTPLQCSPSGTVLITGGLGALGLEVARWLVDRGARRLVLVSRRALPNRTEWPAVTDAETRRRIDGVLALEALGVTVRVLALDITDVDQVSAALAPEALGLPPVRGVVHAAGVVNNALVDKVDLEGLREVLAPKVRGAMVLHRLFPPGDLDFFVLFSSCGQFARLSGQASYAAANSFLDTLASHRNAGEHTETVSLGWTAWRGLGMSSNIDTTMFEANSRGLEAVSATEAFGAWSFGDRFQSDYQAILRVVPTPVHTPRLPVFRDLPVSGETDGPTGDQLFTTTLEGLPEQEARERITADVREQVAGVLNFDPSEVEVKRPLVELGVDSVMTVALRVRLQRRYGLELPPTILWAKPTVAALSEHVCDSLRWDGEEHGDLAAPTAAA</sequence>
<feature type="active site" description="Proton acceptor; for dehydratase activity" evidence="6">
    <location>
        <position position="982"/>
    </location>
</feature>
<dbReference type="InterPro" id="IPR049552">
    <property type="entry name" value="PKS_DH_N"/>
</dbReference>
<dbReference type="Gene3D" id="3.40.47.10">
    <property type="match status" value="1"/>
</dbReference>
<name>A0ABV1VQF6_9ACTN</name>
<keyword evidence="4" id="KW-0808">Transferase</keyword>
<dbReference type="SMART" id="SM00823">
    <property type="entry name" value="PKS_PP"/>
    <property type="match status" value="1"/>
</dbReference>
<feature type="region of interest" description="Disordered" evidence="7">
    <location>
        <begin position="1"/>
        <end position="29"/>
    </location>
</feature>
<dbReference type="SMART" id="SM00826">
    <property type="entry name" value="PKS_DH"/>
    <property type="match status" value="1"/>
</dbReference>
<dbReference type="Gene3D" id="1.10.1200.10">
    <property type="entry name" value="ACP-like"/>
    <property type="match status" value="1"/>
</dbReference>
<dbReference type="SMART" id="SM00827">
    <property type="entry name" value="PKS_AT"/>
    <property type="match status" value="1"/>
</dbReference>
<dbReference type="InterPro" id="IPR016039">
    <property type="entry name" value="Thiolase-like"/>
</dbReference>
<dbReference type="RefSeq" id="WP_350725517.1">
    <property type="nucleotide sequence ID" value="NZ_JBEPCO010000071.1"/>
</dbReference>
<dbReference type="Proteomes" id="UP001490330">
    <property type="component" value="Unassembled WGS sequence"/>
</dbReference>
<dbReference type="PROSITE" id="PS50075">
    <property type="entry name" value="CARRIER"/>
    <property type="match status" value="1"/>
</dbReference>
<dbReference type="InterPro" id="IPR014031">
    <property type="entry name" value="Ketoacyl_synth_C"/>
</dbReference>
<dbReference type="InterPro" id="IPR020807">
    <property type="entry name" value="PKS_DH"/>
</dbReference>
<dbReference type="PROSITE" id="PS52004">
    <property type="entry name" value="KS3_2"/>
    <property type="match status" value="1"/>
</dbReference>
<dbReference type="SMART" id="SM01294">
    <property type="entry name" value="PKS_PP_betabranch"/>
    <property type="match status" value="1"/>
</dbReference>
<dbReference type="SUPFAM" id="SSF51735">
    <property type="entry name" value="NAD(P)-binding Rossmann-fold domains"/>
    <property type="match status" value="2"/>
</dbReference>
<evidence type="ECO:0000259" key="10">
    <source>
        <dbReference type="PROSITE" id="PS52019"/>
    </source>
</evidence>
<feature type="domain" description="Carrier" evidence="8">
    <location>
        <begin position="1722"/>
        <end position="1799"/>
    </location>
</feature>
<dbReference type="SUPFAM" id="SSF55048">
    <property type="entry name" value="Probable ACP-binding domain of malonyl-CoA ACP transacylase"/>
    <property type="match status" value="1"/>
</dbReference>
<proteinExistence type="predicted"/>
<dbReference type="Pfam" id="PF16197">
    <property type="entry name" value="KAsynt_C_assoc"/>
    <property type="match status" value="1"/>
</dbReference>